<dbReference type="InterPro" id="IPR039538">
    <property type="entry name" value="BetI_C"/>
</dbReference>
<dbReference type="GO" id="GO:0000976">
    <property type="term" value="F:transcription cis-regulatory region binding"/>
    <property type="evidence" value="ECO:0007669"/>
    <property type="project" value="TreeGrafter"/>
</dbReference>
<dbReference type="PANTHER" id="PTHR30055:SF219">
    <property type="entry name" value="TRANSCRIPTIONAL REGULATORY PROTEIN"/>
    <property type="match status" value="1"/>
</dbReference>
<dbReference type="SUPFAM" id="SSF46689">
    <property type="entry name" value="Homeodomain-like"/>
    <property type="match status" value="1"/>
</dbReference>
<comment type="caution">
    <text evidence="7">The sequence shown here is derived from an EMBL/GenBank/DDBJ whole genome shotgun (WGS) entry which is preliminary data.</text>
</comment>
<evidence type="ECO:0000256" key="5">
    <source>
        <dbReference type="PROSITE-ProRule" id="PRU00335"/>
    </source>
</evidence>
<keyword evidence="8" id="KW-1185">Reference proteome</keyword>
<evidence type="ECO:0000313" key="8">
    <source>
        <dbReference type="Proteomes" id="UP001165136"/>
    </source>
</evidence>
<dbReference type="PANTHER" id="PTHR30055">
    <property type="entry name" value="HTH-TYPE TRANSCRIPTIONAL REGULATOR RUTR"/>
    <property type="match status" value="1"/>
</dbReference>
<dbReference type="Proteomes" id="UP001165136">
    <property type="component" value="Unassembled WGS sequence"/>
</dbReference>
<name>A0A9W6VD31_9PSEU</name>
<dbReference type="EMBL" id="BSTI01000002">
    <property type="protein sequence ID" value="GLY64370.1"/>
    <property type="molecule type" value="Genomic_DNA"/>
</dbReference>
<sequence length="186" mass="20364">MGNREDLLAGAKRCLYEKGYSRTTARDIASAAGVSLASIGYHFGSTKALLNAAVFEAMADWGDKLGQAMATGERSFEAILRRVLDSYRADRPLWQTQVEMVAHLEHEPELRREVSAMQSAGRFGLAEIFLGLNHQDDEQAARAAGMFYQVLMSGLLVQWLIDPELAPSAEELAEGMRLAASATDRA</sequence>
<dbReference type="SUPFAM" id="SSF48498">
    <property type="entry name" value="Tetracyclin repressor-like, C-terminal domain"/>
    <property type="match status" value="1"/>
</dbReference>
<dbReference type="PRINTS" id="PR00455">
    <property type="entry name" value="HTHTETR"/>
</dbReference>
<evidence type="ECO:0000313" key="7">
    <source>
        <dbReference type="EMBL" id="GLY64370.1"/>
    </source>
</evidence>
<evidence type="ECO:0000256" key="2">
    <source>
        <dbReference type="ARBA" id="ARBA00023015"/>
    </source>
</evidence>
<keyword evidence="4" id="KW-0804">Transcription</keyword>
<dbReference type="RefSeq" id="WP_285486021.1">
    <property type="nucleotide sequence ID" value="NZ_BSTI01000002.1"/>
</dbReference>
<evidence type="ECO:0000259" key="6">
    <source>
        <dbReference type="PROSITE" id="PS50977"/>
    </source>
</evidence>
<dbReference type="InterPro" id="IPR009057">
    <property type="entry name" value="Homeodomain-like_sf"/>
</dbReference>
<feature type="domain" description="HTH tetR-type" evidence="6">
    <location>
        <begin position="1"/>
        <end position="61"/>
    </location>
</feature>
<organism evidence="7 8">
    <name type="scientific">Amycolatopsis taiwanensis</name>
    <dbReference type="NCBI Taxonomy" id="342230"/>
    <lineage>
        <taxon>Bacteria</taxon>
        <taxon>Bacillati</taxon>
        <taxon>Actinomycetota</taxon>
        <taxon>Actinomycetes</taxon>
        <taxon>Pseudonocardiales</taxon>
        <taxon>Pseudonocardiaceae</taxon>
        <taxon>Amycolatopsis</taxon>
    </lineage>
</organism>
<evidence type="ECO:0000256" key="3">
    <source>
        <dbReference type="ARBA" id="ARBA00023125"/>
    </source>
</evidence>
<dbReference type="Pfam" id="PF00440">
    <property type="entry name" value="TetR_N"/>
    <property type="match status" value="1"/>
</dbReference>
<evidence type="ECO:0000256" key="4">
    <source>
        <dbReference type="ARBA" id="ARBA00023163"/>
    </source>
</evidence>
<dbReference type="Pfam" id="PF13977">
    <property type="entry name" value="TetR_C_6"/>
    <property type="match status" value="1"/>
</dbReference>
<evidence type="ECO:0000256" key="1">
    <source>
        <dbReference type="ARBA" id="ARBA00022491"/>
    </source>
</evidence>
<feature type="DNA-binding region" description="H-T-H motif" evidence="5">
    <location>
        <begin position="24"/>
        <end position="43"/>
    </location>
</feature>
<dbReference type="PROSITE" id="PS50977">
    <property type="entry name" value="HTH_TETR_2"/>
    <property type="match status" value="1"/>
</dbReference>
<dbReference type="AlphaFoldDB" id="A0A9W6VD31"/>
<keyword evidence="1" id="KW-0678">Repressor</keyword>
<reference evidence="7" key="1">
    <citation type="submission" date="2023-03" db="EMBL/GenBank/DDBJ databases">
        <title>Amycolatopsis taiwanensis NBRC 103393.</title>
        <authorList>
            <person name="Ichikawa N."/>
            <person name="Sato H."/>
            <person name="Tonouchi N."/>
        </authorList>
    </citation>
    <scope>NUCLEOTIDE SEQUENCE</scope>
    <source>
        <strain evidence="7">NBRC 103393</strain>
    </source>
</reference>
<dbReference type="InterPro" id="IPR050109">
    <property type="entry name" value="HTH-type_TetR-like_transc_reg"/>
</dbReference>
<dbReference type="GO" id="GO:0003700">
    <property type="term" value="F:DNA-binding transcription factor activity"/>
    <property type="evidence" value="ECO:0007669"/>
    <property type="project" value="TreeGrafter"/>
</dbReference>
<keyword evidence="2" id="KW-0805">Transcription regulation</keyword>
<protein>
    <submittedName>
        <fullName evidence="7">TetR family transcriptional regulator</fullName>
    </submittedName>
</protein>
<dbReference type="InterPro" id="IPR001647">
    <property type="entry name" value="HTH_TetR"/>
</dbReference>
<proteinExistence type="predicted"/>
<keyword evidence="3 5" id="KW-0238">DNA-binding</keyword>
<dbReference type="InterPro" id="IPR036271">
    <property type="entry name" value="Tet_transcr_reg_TetR-rel_C_sf"/>
</dbReference>
<accession>A0A9W6VD31</accession>
<dbReference type="Gene3D" id="1.10.357.10">
    <property type="entry name" value="Tetracycline Repressor, domain 2"/>
    <property type="match status" value="1"/>
</dbReference>
<gene>
    <name evidence="7" type="primary">acrR</name>
    <name evidence="7" type="ORF">Atai01_09890</name>
</gene>